<sequence length="584" mass="66704">MKNKIILLNLYLLFSAVSFSLFAQQSVKVLAIGNSFSADAVEEFLDGLSTEGGTEITVANAFIGGCSLEKHWENIEKDLPMYSYRKIAGSKKTISKRTLLQCIQDEKWDYITFQQVSTLSGVLSSYFPYLTYLVDYVKQHATNPQVRFAMHQTWAYPQSSSKPAFDTYNRKQIDMYEAIVKSVWSAADSVGIDMIIPSGTAIQNARTSVLGDTFDRDGSHLNKIGKYTAACTWYEALTGASPVGNRFIPGYFNTCQITIAQNAAHLALQNPKQISPMLTFKCPDAPNKHLKRSELLLFQSGFEDNVTIIPAGQYNHHIVGKENMLIKSDWERDIESIMDRVSVTYTKGDSTQRLASIVSDPVNSHNRVLQFLIKEPWMTDTTEKARIQCDFYGIKKGLREFTQSMRVYLHEDLRELCNYPDVINWFTIVELWNNVAWRPTVPYGGRVTLGITKPVVGKGELYFKVDAQDIDRRLPADKRFKTIWLEKNTEVKVPVGEWFTLEYYCKEGDRENGRFYMTIETKGGDKQIVFDITNYTHNSQDPSPDGITDFNPLKLYTSKEIANYMKSKNKSLLIYWDDLKLWGR</sequence>
<evidence type="ECO:0000313" key="4">
    <source>
        <dbReference type="Proteomes" id="UP000284379"/>
    </source>
</evidence>
<feature type="signal peptide" evidence="1">
    <location>
        <begin position="1"/>
        <end position="23"/>
    </location>
</feature>
<dbReference type="InterPro" id="IPR036514">
    <property type="entry name" value="SGNH_hydro_sf"/>
</dbReference>
<dbReference type="SUPFAM" id="SSF52266">
    <property type="entry name" value="SGNH hydrolase"/>
    <property type="match status" value="1"/>
</dbReference>
<comment type="caution">
    <text evidence="3">The sequence shown here is derived from an EMBL/GenBank/DDBJ whole genome shotgun (WGS) entry which is preliminary data.</text>
</comment>
<evidence type="ECO:0000256" key="1">
    <source>
        <dbReference type="SAM" id="SignalP"/>
    </source>
</evidence>
<organism evidence="3 4">
    <name type="scientific">Bacteroides nordii</name>
    <dbReference type="NCBI Taxonomy" id="291645"/>
    <lineage>
        <taxon>Bacteria</taxon>
        <taxon>Pseudomonadati</taxon>
        <taxon>Bacteroidota</taxon>
        <taxon>Bacteroidia</taxon>
        <taxon>Bacteroidales</taxon>
        <taxon>Bacteroidaceae</taxon>
        <taxon>Bacteroides</taxon>
    </lineage>
</organism>
<dbReference type="AlphaFoldDB" id="A0A413VJK4"/>
<dbReference type="Pfam" id="PF16227">
    <property type="entry name" value="DUF4886"/>
    <property type="match status" value="1"/>
</dbReference>
<protein>
    <submittedName>
        <fullName evidence="3">DUF4886 domain-containing protein</fullName>
    </submittedName>
</protein>
<proteinExistence type="predicted"/>
<dbReference type="GO" id="GO:0016788">
    <property type="term" value="F:hydrolase activity, acting on ester bonds"/>
    <property type="evidence" value="ECO:0007669"/>
    <property type="project" value="UniProtKB-ARBA"/>
</dbReference>
<dbReference type="RefSeq" id="WP_122201929.1">
    <property type="nucleotide sequence ID" value="NZ_CABJFV010000014.1"/>
</dbReference>
<feature type="domain" description="DUF4886" evidence="2">
    <location>
        <begin position="28"/>
        <end position="266"/>
    </location>
</feature>
<gene>
    <name evidence="3" type="ORF">DW888_15570</name>
</gene>
<reference evidence="3 4" key="1">
    <citation type="submission" date="2018-08" db="EMBL/GenBank/DDBJ databases">
        <title>A genome reference for cultivated species of the human gut microbiota.</title>
        <authorList>
            <person name="Zou Y."/>
            <person name="Xue W."/>
            <person name="Luo G."/>
        </authorList>
    </citation>
    <scope>NUCLEOTIDE SEQUENCE [LARGE SCALE GENOMIC DNA]</scope>
    <source>
        <strain evidence="3 4">AM40-30BH</strain>
    </source>
</reference>
<evidence type="ECO:0000313" key="3">
    <source>
        <dbReference type="EMBL" id="RHB33757.1"/>
    </source>
</evidence>
<name>A0A413VJK4_9BACE</name>
<dbReference type="Gene3D" id="3.40.50.1110">
    <property type="entry name" value="SGNH hydrolase"/>
    <property type="match status" value="1"/>
</dbReference>
<keyword evidence="1" id="KW-0732">Signal</keyword>
<dbReference type="InterPro" id="IPR032616">
    <property type="entry name" value="DUF4886"/>
</dbReference>
<dbReference type="EMBL" id="QSGO01000014">
    <property type="protein sequence ID" value="RHB33757.1"/>
    <property type="molecule type" value="Genomic_DNA"/>
</dbReference>
<evidence type="ECO:0000259" key="2">
    <source>
        <dbReference type="Pfam" id="PF16227"/>
    </source>
</evidence>
<feature type="chain" id="PRO_5019231373" evidence="1">
    <location>
        <begin position="24"/>
        <end position="584"/>
    </location>
</feature>
<accession>A0A413VJK4</accession>
<dbReference type="Proteomes" id="UP000284379">
    <property type="component" value="Unassembled WGS sequence"/>
</dbReference>